<dbReference type="AlphaFoldDB" id="A0A6N1AQJ9"/>
<proteinExistence type="predicted"/>
<protein>
    <recommendedName>
        <fullName evidence="3">CHAT domain-containing protein</fullName>
    </recommendedName>
</protein>
<dbReference type="Proteomes" id="UP000509702">
    <property type="component" value="Plasmid unnamed6"/>
</dbReference>
<accession>A0A6N1AQJ9</accession>
<gene>
    <name evidence="1" type="ORF">HUE56_26520</name>
</gene>
<keyword evidence="1" id="KW-0614">Plasmid</keyword>
<name>A0A6N1AQJ9_9PROT</name>
<evidence type="ECO:0008006" key="3">
    <source>
        <dbReference type="Google" id="ProtNLM"/>
    </source>
</evidence>
<reference evidence="1 2" key="1">
    <citation type="submission" date="2020-06" db="EMBL/GenBank/DDBJ databases">
        <title>Complete genome of Azosprillum oryzae KACC14407.</title>
        <authorList>
            <person name="Kim M."/>
            <person name="Park Y.-J."/>
            <person name="Shin J.-H."/>
        </authorList>
    </citation>
    <scope>NUCLEOTIDE SEQUENCE [LARGE SCALE GENOMIC DNA]</scope>
    <source>
        <strain evidence="1 2">KACC 14407</strain>
        <plasmid evidence="1 2">unnamed6</plasmid>
    </source>
</reference>
<dbReference type="OrthoDB" id="9147962at2"/>
<dbReference type="RefSeq" id="WP_149200245.1">
    <property type="nucleotide sequence ID" value="NZ_BSOV01000077.1"/>
</dbReference>
<dbReference type="KEGG" id="aoz:HUE56_26520"/>
<keyword evidence="2" id="KW-1185">Reference proteome</keyword>
<geneLocation type="plasmid" evidence="1 2">
    <name>unnamed6</name>
</geneLocation>
<sequence>MLFDDDAWLGSEHAWCGPYARAAIGVLIPKGDWRWWHLASFDEVLNSLKSAVGGSGIAAWGGDEAVLDLNQWVEPVLAVRVAKAFSEFQWATPRLRLKITRDVWRWSRFRDAASTIRSDLAKVLSSERIFLEWPRGRRPRRSEPNREEGKVVVTATSEDGIELARLLSDRMGEVTWRPHVEVADVVVAMSADELADSGVATDLAVVLESDPTRLLERLDGIRAINGARCVVRLPDAGNAGPWLISFGQAMSDRSSVDDAVARANEETGVAGEVMVANQTFLLQSPSFLSPRRDVRRMGRRSLPPQGRQGDLFSYSAAEFLTATERALPEPPRFPPPAARVLNATVYVGDRPVASLPETGAIQIEIDIRPKTPLQRRVPSFPDHLVRWRGDSRILQVHMVELGRTVVTRSLSVSRTGGSDPIRFAYELVTGKAIDLRLMVCDGAHILQTARFQGFPGQAFEFFVEAEVTSVDDERKAFDLALLVNDSLGNKPSVTTLTEEGVYVTVLENNEIGQLRDECRRILEPIVTNPDLSARDAMFDLAQIGGLMLDALRDKVPGWPKNFSRVQLMTKADAFFPFEYLYDGPFPERLDVELCPERHGCLSTGRARSPCPIRQSASALCPMGFLGVSTIIERQRWDRNVESPLWLRLPTAPSSRKKLTIGNVAFAASNRADNFHDDDLPVEEKLARISDVAQELGPPLQNWDDWKAMVVNDRPSMLVLIAHVERNALHIGTDAALPIQAMKEPYLGDASIAIAIGCSSAIGTISLLSLPSAMMRNGVRVVIAALTDVLGRYSNEAAKLLATRIRDASRLPTPATVGEFVTEVRRQLLARNIALGLVLVAFGDADLALGGTD</sequence>
<dbReference type="EMBL" id="CP054621">
    <property type="protein sequence ID" value="QKS54041.1"/>
    <property type="molecule type" value="Genomic_DNA"/>
</dbReference>
<evidence type="ECO:0000313" key="2">
    <source>
        <dbReference type="Proteomes" id="UP000509702"/>
    </source>
</evidence>
<evidence type="ECO:0000313" key="1">
    <source>
        <dbReference type="EMBL" id="QKS54041.1"/>
    </source>
</evidence>
<organism evidence="1 2">
    <name type="scientific">Azospirillum oryzae</name>
    <dbReference type="NCBI Taxonomy" id="286727"/>
    <lineage>
        <taxon>Bacteria</taxon>
        <taxon>Pseudomonadati</taxon>
        <taxon>Pseudomonadota</taxon>
        <taxon>Alphaproteobacteria</taxon>
        <taxon>Rhodospirillales</taxon>
        <taxon>Azospirillaceae</taxon>
        <taxon>Azospirillum</taxon>
    </lineage>
</organism>